<dbReference type="AlphaFoldDB" id="A0A1M5S933"/>
<dbReference type="EMBL" id="LT670817">
    <property type="protein sequence ID" value="SHH34788.1"/>
    <property type="molecule type" value="Genomic_DNA"/>
</dbReference>
<feature type="compositionally biased region" description="Basic residues" evidence="1">
    <location>
        <begin position="85"/>
        <end position="95"/>
    </location>
</feature>
<gene>
    <name evidence="2" type="ORF">SAMN05443248_4516</name>
</gene>
<accession>A0A1M5S933</accession>
<dbReference type="Proteomes" id="UP000189796">
    <property type="component" value="Chromosome I"/>
</dbReference>
<protein>
    <submittedName>
        <fullName evidence="2">Uncharacterized protein</fullName>
    </submittedName>
</protein>
<feature type="region of interest" description="Disordered" evidence="1">
    <location>
        <begin position="73"/>
        <end position="95"/>
    </location>
</feature>
<organism evidence="2 3">
    <name type="scientific">Bradyrhizobium erythrophlei</name>
    <dbReference type="NCBI Taxonomy" id="1437360"/>
    <lineage>
        <taxon>Bacteria</taxon>
        <taxon>Pseudomonadati</taxon>
        <taxon>Pseudomonadota</taxon>
        <taxon>Alphaproteobacteria</taxon>
        <taxon>Hyphomicrobiales</taxon>
        <taxon>Nitrobacteraceae</taxon>
        <taxon>Bradyrhizobium</taxon>
    </lineage>
</organism>
<evidence type="ECO:0000313" key="3">
    <source>
        <dbReference type="Proteomes" id="UP000189796"/>
    </source>
</evidence>
<evidence type="ECO:0000256" key="1">
    <source>
        <dbReference type="SAM" id="MobiDB-lite"/>
    </source>
</evidence>
<proteinExistence type="predicted"/>
<reference evidence="2 3" key="1">
    <citation type="submission" date="2016-11" db="EMBL/GenBank/DDBJ databases">
        <authorList>
            <person name="Jaros S."/>
            <person name="Januszkiewicz K."/>
            <person name="Wedrychowicz H."/>
        </authorList>
    </citation>
    <scope>NUCLEOTIDE SEQUENCE [LARGE SCALE GENOMIC DNA]</scope>
    <source>
        <strain evidence="2 3">GAS138</strain>
    </source>
</reference>
<sequence length="95" mass="10738">MFNPLMMLALEANGVVALRMMKLMRGGKRARREAERMVSEKIAAAMEATASLMAGASSDEIVHRYRRHVAANAKRLGRLNSGRSRAVKRTRRRRK</sequence>
<evidence type="ECO:0000313" key="2">
    <source>
        <dbReference type="EMBL" id="SHH34788.1"/>
    </source>
</evidence>
<name>A0A1M5S933_9BRAD</name>